<keyword evidence="2" id="KW-1185">Reference proteome</keyword>
<dbReference type="HOGENOM" id="CLU_2609122_0_0_1"/>
<name>T1JQJ1_TETUR</name>
<reference evidence="2" key="1">
    <citation type="submission" date="2011-08" db="EMBL/GenBank/DDBJ databases">
        <authorList>
            <person name="Rombauts S."/>
        </authorList>
    </citation>
    <scope>NUCLEOTIDE SEQUENCE</scope>
    <source>
        <strain evidence="2">London</strain>
    </source>
</reference>
<evidence type="ECO:0000313" key="1">
    <source>
        <dbReference type="EnsemblMetazoa" id="tetur01g03390.1"/>
    </source>
</evidence>
<dbReference type="EMBL" id="CAEY01000437">
    <property type="status" value="NOT_ANNOTATED_CDS"/>
    <property type="molecule type" value="Genomic_DNA"/>
</dbReference>
<accession>T1JQJ1</accession>
<dbReference type="EnsemblMetazoa" id="tetur01g03390.1">
    <property type="protein sequence ID" value="tetur01g03390.1"/>
    <property type="gene ID" value="tetur01g03390"/>
</dbReference>
<dbReference type="AlphaFoldDB" id="T1JQJ1"/>
<sequence>MVIKVIKTNPLTKAASCVKPLSSGHLSDCNISRKTMYKMAPVATAFNRIRVKLPSSARLCSVKIVSAIPRGDMEEKMVI</sequence>
<organism evidence="1 2">
    <name type="scientific">Tetranychus urticae</name>
    <name type="common">Two-spotted spider mite</name>
    <dbReference type="NCBI Taxonomy" id="32264"/>
    <lineage>
        <taxon>Eukaryota</taxon>
        <taxon>Metazoa</taxon>
        <taxon>Ecdysozoa</taxon>
        <taxon>Arthropoda</taxon>
        <taxon>Chelicerata</taxon>
        <taxon>Arachnida</taxon>
        <taxon>Acari</taxon>
        <taxon>Acariformes</taxon>
        <taxon>Trombidiformes</taxon>
        <taxon>Prostigmata</taxon>
        <taxon>Eleutherengona</taxon>
        <taxon>Raphignathae</taxon>
        <taxon>Tetranychoidea</taxon>
        <taxon>Tetranychidae</taxon>
        <taxon>Tetranychus</taxon>
    </lineage>
</organism>
<dbReference type="Proteomes" id="UP000015104">
    <property type="component" value="Unassembled WGS sequence"/>
</dbReference>
<evidence type="ECO:0000313" key="2">
    <source>
        <dbReference type="Proteomes" id="UP000015104"/>
    </source>
</evidence>
<protein>
    <submittedName>
        <fullName evidence="1">Uncharacterized protein</fullName>
    </submittedName>
</protein>
<proteinExistence type="predicted"/>
<reference evidence="1" key="2">
    <citation type="submission" date="2015-06" db="UniProtKB">
        <authorList>
            <consortium name="EnsemblMetazoa"/>
        </authorList>
    </citation>
    <scope>IDENTIFICATION</scope>
</reference>